<gene>
    <name evidence="2" type="ORF">SRABI133_00767</name>
</gene>
<keyword evidence="1" id="KW-0812">Transmembrane</keyword>
<evidence type="ECO:0000256" key="1">
    <source>
        <dbReference type="SAM" id="Phobius"/>
    </source>
</evidence>
<keyword evidence="1" id="KW-0472">Membrane</keyword>
<protein>
    <recommendedName>
        <fullName evidence="4">DUF975 family protein</fullName>
    </recommendedName>
</protein>
<dbReference type="InterPro" id="IPR010380">
    <property type="entry name" value="DUF975"/>
</dbReference>
<dbReference type="PANTHER" id="PTHR40076">
    <property type="entry name" value="MEMBRANE PROTEIN-RELATED"/>
    <property type="match status" value="1"/>
</dbReference>
<evidence type="ECO:0008006" key="4">
    <source>
        <dbReference type="Google" id="ProtNLM"/>
    </source>
</evidence>
<feature type="transmembrane region" description="Helical" evidence="1">
    <location>
        <begin position="171"/>
        <end position="197"/>
    </location>
</feature>
<organism evidence="2 3">
    <name type="scientific">Peribacillus simplex</name>
    <dbReference type="NCBI Taxonomy" id="1478"/>
    <lineage>
        <taxon>Bacteria</taxon>
        <taxon>Bacillati</taxon>
        <taxon>Bacillota</taxon>
        <taxon>Bacilli</taxon>
        <taxon>Bacillales</taxon>
        <taxon>Bacillaceae</taxon>
        <taxon>Peribacillus</taxon>
    </lineage>
</organism>
<dbReference type="Proteomes" id="UP000789326">
    <property type="component" value="Unassembled WGS sequence"/>
</dbReference>
<dbReference type="Pfam" id="PF06161">
    <property type="entry name" value="DUF975"/>
    <property type="match status" value="1"/>
</dbReference>
<keyword evidence="1" id="KW-1133">Transmembrane helix</keyword>
<comment type="caution">
    <text evidence="2">The sequence shown here is derived from an EMBL/GenBank/DDBJ whole genome shotgun (WGS) entry which is preliminary data.</text>
</comment>
<evidence type="ECO:0000313" key="2">
    <source>
        <dbReference type="EMBL" id="CAH0153328.1"/>
    </source>
</evidence>
<feature type="transmembrane region" description="Helical" evidence="1">
    <location>
        <begin position="20"/>
        <end position="42"/>
    </location>
</feature>
<proteinExistence type="predicted"/>
<evidence type="ECO:0000313" key="3">
    <source>
        <dbReference type="Proteomes" id="UP000789326"/>
    </source>
</evidence>
<name>A0A9W4KVH8_9BACI</name>
<reference evidence="2" key="1">
    <citation type="submission" date="2021-11" db="EMBL/GenBank/DDBJ databases">
        <authorList>
            <person name="Bulgarelli D."/>
        </authorList>
    </citation>
    <scope>NUCLEOTIDE SEQUENCE</scope>
    <source>
        <strain evidence="2">Bi133</strain>
    </source>
</reference>
<dbReference type="EMBL" id="CAKKMG010000005">
    <property type="protein sequence ID" value="CAH0153328.1"/>
    <property type="molecule type" value="Genomic_DNA"/>
</dbReference>
<dbReference type="PANTHER" id="PTHR40076:SF1">
    <property type="entry name" value="MEMBRANE PROTEIN"/>
    <property type="match status" value="1"/>
</dbReference>
<dbReference type="RefSeq" id="WP_230300784.1">
    <property type="nucleotide sequence ID" value="NZ_CAKKMG010000005.1"/>
</dbReference>
<feature type="transmembrane region" description="Helical" evidence="1">
    <location>
        <begin position="109"/>
        <end position="133"/>
    </location>
</feature>
<sequence length="226" mass="25819">MRISELKRKALQSLGGKWGVTVSLMLLLFLINLILPLIVEVIGSGGFSQWLMQEETPLWTDIFSMVFSIALIPLTISTTWFYLNLVREGNPDIPEVFAIYKDGKTSFKLIGASILQAIFIFLWSLLLIIPGIIKAIAYSQQFFLLKDHPEYTVLEAITESRKRMKGLKWKYFLMHLSFIGWGILCMFTLGIGLLWLIPYAGTTTAAFYNELIVPQEEIDDDQQIEE</sequence>
<dbReference type="AlphaFoldDB" id="A0A9W4KVH8"/>
<feature type="transmembrane region" description="Helical" evidence="1">
    <location>
        <begin position="62"/>
        <end position="83"/>
    </location>
</feature>
<accession>A0A9W4KVH8</accession>